<comment type="caution">
    <text evidence="2">The sequence shown here is derived from an EMBL/GenBank/DDBJ whole genome shotgun (WGS) entry which is preliminary data.</text>
</comment>
<name>A0A9P8L5Y9_9PEZI</name>
<protein>
    <submittedName>
        <fullName evidence="2">Uncharacterized protein</fullName>
    </submittedName>
</protein>
<proteinExistence type="predicted"/>
<dbReference type="OrthoDB" id="10057496at2759"/>
<sequence length="212" mass="22457">MNPYYIPGALVSFPLYVPRMYPNENPPPYAIAVQQIPAVAGPRLQARPHPVPHYFAGPIAPAAPPAPPAAPAAPAAGVPPNDDAPPGARFGGNRDGLPRGASYLYPAKHTTIHVVKGNFDPLTNPGTEFNFWVFKVATILTIGDLILQLGGRAGGNDKCGITELLEVGDGSWAKGITIFQKDDQKKQTMAAVGWDETRGAAKGPVWLKVHKG</sequence>
<dbReference type="AlphaFoldDB" id="A0A9P8L5Y9"/>
<evidence type="ECO:0000313" key="3">
    <source>
        <dbReference type="Proteomes" id="UP000698800"/>
    </source>
</evidence>
<dbReference type="Proteomes" id="UP000698800">
    <property type="component" value="Unassembled WGS sequence"/>
</dbReference>
<evidence type="ECO:0000313" key="2">
    <source>
        <dbReference type="EMBL" id="KAH0545400.1"/>
    </source>
</evidence>
<gene>
    <name evidence="2" type="ORF">FGG08_000541</name>
</gene>
<reference evidence="2" key="1">
    <citation type="submission" date="2021-03" db="EMBL/GenBank/DDBJ databases">
        <title>Comparative genomics and phylogenomic investigation of the class Geoglossomycetes provide insights into ecological specialization and systematics.</title>
        <authorList>
            <person name="Melie T."/>
            <person name="Pirro S."/>
            <person name="Miller A.N."/>
            <person name="Quandt A."/>
        </authorList>
    </citation>
    <scope>NUCLEOTIDE SEQUENCE</scope>
    <source>
        <strain evidence="2">GBOQ0MN5Z8</strain>
    </source>
</reference>
<evidence type="ECO:0000256" key="1">
    <source>
        <dbReference type="SAM" id="MobiDB-lite"/>
    </source>
</evidence>
<organism evidence="2 3">
    <name type="scientific">Glutinoglossum americanum</name>
    <dbReference type="NCBI Taxonomy" id="1670608"/>
    <lineage>
        <taxon>Eukaryota</taxon>
        <taxon>Fungi</taxon>
        <taxon>Dikarya</taxon>
        <taxon>Ascomycota</taxon>
        <taxon>Pezizomycotina</taxon>
        <taxon>Geoglossomycetes</taxon>
        <taxon>Geoglossales</taxon>
        <taxon>Geoglossaceae</taxon>
        <taxon>Glutinoglossum</taxon>
    </lineage>
</organism>
<accession>A0A9P8L5Y9</accession>
<feature type="compositionally biased region" description="Low complexity" evidence="1">
    <location>
        <begin position="72"/>
        <end position="88"/>
    </location>
</feature>
<dbReference type="EMBL" id="JAGHQL010000006">
    <property type="protein sequence ID" value="KAH0545400.1"/>
    <property type="molecule type" value="Genomic_DNA"/>
</dbReference>
<feature type="region of interest" description="Disordered" evidence="1">
    <location>
        <begin position="65"/>
        <end position="93"/>
    </location>
</feature>
<keyword evidence="3" id="KW-1185">Reference proteome</keyword>